<reference evidence="1 2" key="1">
    <citation type="submission" date="2024-11" db="EMBL/GenBank/DDBJ databases">
        <title>Adaptive evolution of stress response genes in parasites aligns with host niche diversity.</title>
        <authorList>
            <person name="Hahn C."/>
            <person name="Resl P."/>
        </authorList>
    </citation>
    <scope>NUCLEOTIDE SEQUENCE [LARGE SCALE GENOMIC DNA]</scope>
    <source>
        <strain evidence="1">EGGRZ-B1_66</strain>
        <tissue evidence="1">Body</tissue>
    </source>
</reference>
<proteinExistence type="predicted"/>
<dbReference type="Proteomes" id="UP001626550">
    <property type="component" value="Unassembled WGS sequence"/>
</dbReference>
<evidence type="ECO:0000313" key="1">
    <source>
        <dbReference type="EMBL" id="KAL3311660.1"/>
    </source>
</evidence>
<protein>
    <submittedName>
        <fullName evidence="1">Coiled-coil domain-containing protein r3hcc1l</fullName>
    </submittedName>
</protein>
<accession>A0ABD2PW66</accession>
<comment type="caution">
    <text evidence="1">The sequence shown here is derived from an EMBL/GenBank/DDBJ whole genome shotgun (WGS) entry which is preliminary data.</text>
</comment>
<dbReference type="InterPro" id="IPR012677">
    <property type="entry name" value="Nucleotide-bd_a/b_plait_sf"/>
</dbReference>
<gene>
    <name evidence="1" type="primary">R3HCC1L</name>
    <name evidence="1" type="ORF">Ciccas_009758</name>
</gene>
<evidence type="ECO:0000313" key="2">
    <source>
        <dbReference type="Proteomes" id="UP001626550"/>
    </source>
</evidence>
<organism evidence="1 2">
    <name type="scientific">Cichlidogyrus casuarinus</name>
    <dbReference type="NCBI Taxonomy" id="1844966"/>
    <lineage>
        <taxon>Eukaryota</taxon>
        <taxon>Metazoa</taxon>
        <taxon>Spiralia</taxon>
        <taxon>Lophotrochozoa</taxon>
        <taxon>Platyhelminthes</taxon>
        <taxon>Monogenea</taxon>
        <taxon>Monopisthocotylea</taxon>
        <taxon>Dactylogyridea</taxon>
        <taxon>Ancyrocephalidae</taxon>
        <taxon>Cichlidogyrus</taxon>
    </lineage>
</organism>
<dbReference type="PANTHER" id="PTHR21678">
    <property type="entry name" value="GROWTH INHIBITION AND DIFFERENTIATION RELATED PROTEIN 88"/>
    <property type="match status" value="1"/>
</dbReference>
<dbReference type="PANTHER" id="PTHR21678:SF0">
    <property type="entry name" value="C3H1-TYPE DOMAIN-CONTAINING PROTEIN"/>
    <property type="match status" value="1"/>
</dbReference>
<dbReference type="EMBL" id="JBJKFK010002087">
    <property type="protein sequence ID" value="KAL3311660.1"/>
    <property type="molecule type" value="Genomic_DNA"/>
</dbReference>
<name>A0ABD2PW66_9PLAT</name>
<dbReference type="AlphaFoldDB" id="A0ABD2PW66"/>
<keyword evidence="2" id="KW-1185">Reference proteome</keyword>
<dbReference type="Gene3D" id="3.30.70.330">
    <property type="match status" value="1"/>
</dbReference>
<sequence length="223" mass="25410">MSKETENQKVEIKLYVPPCARNKNTSGTSVNSEKSANIASKLKSLNSSKECNDLDGISSGLLNVSLEDKSEKLNFDDFAHILEVFGFDKSFKEFDFDDIFRPICDNDFSIKWIDDEHCLLITESNSMAQRVIEKYGQKISPFRIRKLSEADPVSIKKITNSSGDWTKPFKKRPETDTYLAHRLISAALGMKPKKELAQPSQILVDTLKEKERIKKIQDALWND</sequence>
<dbReference type="InterPro" id="IPR039884">
    <property type="entry name" value="R3HC1/R3HCL"/>
</dbReference>